<evidence type="ECO:0000256" key="1">
    <source>
        <dbReference type="ARBA" id="ARBA00023054"/>
    </source>
</evidence>
<reference evidence="3" key="1">
    <citation type="submission" date="2019-12" db="EMBL/GenBank/DDBJ databases">
        <title>Genome sequencing and annotation of Brassica cretica.</title>
        <authorList>
            <person name="Studholme D.J."/>
            <person name="Sarris P.F."/>
        </authorList>
    </citation>
    <scope>NUCLEOTIDE SEQUENCE</scope>
    <source>
        <strain evidence="3">PFS-001/15</strain>
        <tissue evidence="3">Leaf</tissue>
    </source>
</reference>
<comment type="caution">
    <text evidence="3">The sequence shown here is derived from an EMBL/GenBank/DDBJ whole genome shotgun (WGS) entry which is preliminary data.</text>
</comment>
<dbReference type="Proteomes" id="UP000712281">
    <property type="component" value="Unassembled WGS sequence"/>
</dbReference>
<dbReference type="PANTHER" id="PTHR46236">
    <property type="entry name" value="TRAF-LIKE SUPERFAMILY PROTEIN"/>
    <property type="match status" value="1"/>
</dbReference>
<protein>
    <recommendedName>
        <fullName evidence="2">MATH domain-containing protein</fullName>
    </recommendedName>
</protein>
<name>A0A8S9GGH2_BRACR</name>
<proteinExistence type="predicted"/>
<dbReference type="PANTHER" id="PTHR46236:SF22">
    <property type="entry name" value="MATH DOMAIN-CONTAINING PROTEIN"/>
    <property type="match status" value="1"/>
</dbReference>
<sequence>MVANPESLPLGWKKQASYSFALLNQSGEELYRTPESCKLFRPQFTGWGSPKAFTLQKLQDMGYLENKLILKVDVKVIESVDEGAVTGNDMLDVRGSKSFILSRCRLRSAISNDMVQSFLDKIEPTIKNYLPYK</sequence>
<dbReference type="Pfam" id="PF22486">
    <property type="entry name" value="MATH_2"/>
    <property type="match status" value="1"/>
</dbReference>
<dbReference type="InterPro" id="IPR008974">
    <property type="entry name" value="TRAF-like"/>
</dbReference>
<organism evidence="3 4">
    <name type="scientific">Brassica cretica</name>
    <name type="common">Mustard</name>
    <dbReference type="NCBI Taxonomy" id="69181"/>
    <lineage>
        <taxon>Eukaryota</taxon>
        <taxon>Viridiplantae</taxon>
        <taxon>Streptophyta</taxon>
        <taxon>Embryophyta</taxon>
        <taxon>Tracheophyta</taxon>
        <taxon>Spermatophyta</taxon>
        <taxon>Magnoliopsida</taxon>
        <taxon>eudicotyledons</taxon>
        <taxon>Gunneridae</taxon>
        <taxon>Pentapetalae</taxon>
        <taxon>rosids</taxon>
        <taxon>malvids</taxon>
        <taxon>Brassicales</taxon>
        <taxon>Brassicaceae</taxon>
        <taxon>Brassiceae</taxon>
        <taxon>Brassica</taxon>
    </lineage>
</organism>
<dbReference type="CDD" id="cd00121">
    <property type="entry name" value="MATH"/>
    <property type="match status" value="1"/>
</dbReference>
<dbReference type="InterPro" id="IPR002083">
    <property type="entry name" value="MATH/TRAF_dom"/>
</dbReference>
<dbReference type="EMBL" id="QGKW02002005">
    <property type="protein sequence ID" value="KAF2544084.1"/>
    <property type="molecule type" value="Genomic_DNA"/>
</dbReference>
<keyword evidence="1" id="KW-0175">Coiled coil</keyword>
<gene>
    <name evidence="3" type="ORF">F2Q68_00031524</name>
</gene>
<dbReference type="Gene3D" id="2.60.210.10">
    <property type="entry name" value="Apoptosis, Tumor Necrosis Factor Receptor Associated Protein 2, Chain A"/>
    <property type="match status" value="1"/>
</dbReference>
<feature type="domain" description="MATH" evidence="2">
    <location>
        <begin position="1"/>
        <end position="74"/>
    </location>
</feature>
<evidence type="ECO:0000259" key="2">
    <source>
        <dbReference type="PROSITE" id="PS50144"/>
    </source>
</evidence>
<accession>A0A8S9GGH2</accession>
<dbReference type="PROSITE" id="PS50144">
    <property type="entry name" value="MATH"/>
    <property type="match status" value="1"/>
</dbReference>
<dbReference type="AlphaFoldDB" id="A0A8S9GGH2"/>
<evidence type="ECO:0000313" key="4">
    <source>
        <dbReference type="Proteomes" id="UP000712281"/>
    </source>
</evidence>
<dbReference type="SUPFAM" id="SSF49599">
    <property type="entry name" value="TRAF domain-like"/>
    <property type="match status" value="1"/>
</dbReference>
<evidence type="ECO:0000313" key="3">
    <source>
        <dbReference type="EMBL" id="KAF2544084.1"/>
    </source>
</evidence>
<dbReference type="InterPro" id="IPR050804">
    <property type="entry name" value="MCC"/>
</dbReference>